<evidence type="ECO:0000256" key="2">
    <source>
        <dbReference type="ARBA" id="ARBA00022485"/>
    </source>
</evidence>
<dbReference type="SFLD" id="SFLDG01066">
    <property type="entry name" value="organic_radical-activating_enz"/>
    <property type="match status" value="1"/>
</dbReference>
<accession>A0A087AC77</accession>
<dbReference type="InterPro" id="IPR007197">
    <property type="entry name" value="rSAM"/>
</dbReference>
<dbReference type="PANTHER" id="PTHR30352">
    <property type="entry name" value="PYRUVATE FORMATE-LYASE-ACTIVATING ENZYME"/>
    <property type="match status" value="1"/>
</dbReference>
<sequence length="275" mass="31033">MAQEWRRTEGTTSADGSASVVESSTEPMTDASDSPLDDARPVRKKPRLHDFAAGERGRGPGIPTPLSNNPKAGQWTSERMSHNMIADYKRFLMTDGEGIRCSLYVSGCPFHCEQCYNASIWDFQAGHPYNEKLEAQIMDDLAQSFVQGITFLGGEPLLNTGVLLPLARKIRARFGHDKDIWCWTGYTWEELMRDGESADKMELLREIDILVDGRYLKDQHDSLLQFRGSRNQRIIDVPASLERGEVVIWSKLHDQERFIPEIYGHERAAGEGDAS</sequence>
<evidence type="ECO:0000256" key="1">
    <source>
        <dbReference type="ARBA" id="ARBA00001966"/>
    </source>
</evidence>
<dbReference type="Proteomes" id="UP000028995">
    <property type="component" value="Unassembled WGS sequence"/>
</dbReference>
<dbReference type="GO" id="GO:0004748">
    <property type="term" value="F:ribonucleoside-diphosphate reductase activity, thioredoxin disulfide as acceptor"/>
    <property type="evidence" value="ECO:0007669"/>
    <property type="project" value="TreeGrafter"/>
</dbReference>
<protein>
    <submittedName>
        <fullName evidence="8">Anaerobic ribonucleoside-triphosphate reductase activating protein</fullName>
    </submittedName>
</protein>
<keyword evidence="4" id="KW-0479">Metal-binding</keyword>
<keyword evidence="2" id="KW-0004">4Fe-4S</keyword>
<reference evidence="8 9" key="1">
    <citation type="submission" date="2014-03" db="EMBL/GenBank/DDBJ databases">
        <title>Genomics of Bifidobacteria.</title>
        <authorList>
            <person name="Ventura M."/>
            <person name="Milani C."/>
            <person name="Lugli G.A."/>
        </authorList>
    </citation>
    <scope>NUCLEOTIDE SEQUENCE [LARGE SCALE GENOMIC DNA]</scope>
    <source>
        <strain evidence="8 9">LMG 10510</strain>
    </source>
</reference>
<keyword evidence="6" id="KW-0411">Iron-sulfur</keyword>
<dbReference type="InterPro" id="IPR034457">
    <property type="entry name" value="Organic_radical-activating"/>
</dbReference>
<proteinExistence type="predicted"/>
<name>A0A087AC77_9BIFI</name>
<comment type="caution">
    <text evidence="8">The sequence shown here is derived from an EMBL/GenBank/DDBJ whole genome shotgun (WGS) entry which is preliminary data.</text>
</comment>
<dbReference type="SUPFAM" id="SSF102114">
    <property type="entry name" value="Radical SAM enzymes"/>
    <property type="match status" value="1"/>
</dbReference>
<dbReference type="GO" id="GO:0043365">
    <property type="term" value="F:[formate-C-acetyltransferase]-activating enzyme activity"/>
    <property type="evidence" value="ECO:0007669"/>
    <property type="project" value="InterPro"/>
</dbReference>
<keyword evidence="9" id="KW-1185">Reference proteome</keyword>
<dbReference type="PANTHER" id="PTHR30352:SF2">
    <property type="entry name" value="ANAEROBIC RIBONUCLEOSIDE-TRIPHOSPHATE REDUCTASE-ACTIVATING PROTEIN"/>
    <property type="match status" value="1"/>
</dbReference>
<keyword evidence="3" id="KW-0949">S-adenosyl-L-methionine</keyword>
<feature type="compositionally biased region" description="Basic and acidic residues" evidence="7">
    <location>
        <begin position="48"/>
        <end position="58"/>
    </location>
</feature>
<dbReference type="NCBIfam" id="TIGR02491">
    <property type="entry name" value="NrdG"/>
    <property type="match status" value="1"/>
</dbReference>
<evidence type="ECO:0000313" key="8">
    <source>
        <dbReference type="EMBL" id="KFI56377.1"/>
    </source>
</evidence>
<comment type="cofactor">
    <cofactor evidence="1">
        <name>[4Fe-4S] cluster</name>
        <dbReference type="ChEBI" id="CHEBI:49883"/>
    </cofactor>
</comment>
<dbReference type="GO" id="GO:0051539">
    <property type="term" value="F:4 iron, 4 sulfur cluster binding"/>
    <property type="evidence" value="ECO:0007669"/>
    <property type="project" value="UniProtKB-KW"/>
</dbReference>
<dbReference type="InterPro" id="IPR058240">
    <property type="entry name" value="rSAM_sf"/>
</dbReference>
<evidence type="ECO:0000256" key="3">
    <source>
        <dbReference type="ARBA" id="ARBA00022691"/>
    </source>
</evidence>
<evidence type="ECO:0000256" key="5">
    <source>
        <dbReference type="ARBA" id="ARBA00023004"/>
    </source>
</evidence>
<dbReference type="SFLD" id="SFLDG01063">
    <property type="entry name" value="activating_enzymes__group_1"/>
    <property type="match status" value="1"/>
</dbReference>
<organism evidence="8 9">
    <name type="scientific">Bifidobacterium choerinum</name>
    <dbReference type="NCBI Taxonomy" id="35760"/>
    <lineage>
        <taxon>Bacteria</taxon>
        <taxon>Bacillati</taxon>
        <taxon>Actinomycetota</taxon>
        <taxon>Actinomycetes</taxon>
        <taxon>Bifidobacteriales</taxon>
        <taxon>Bifidobacteriaceae</taxon>
        <taxon>Bifidobacterium</taxon>
    </lineage>
</organism>
<dbReference type="eggNOG" id="COG0602">
    <property type="taxonomic scope" value="Bacteria"/>
</dbReference>
<dbReference type="InterPro" id="IPR013785">
    <property type="entry name" value="Aldolase_TIM"/>
</dbReference>
<gene>
    <name evidence="8" type="ORF">BCHO_1489</name>
</gene>
<feature type="compositionally biased region" description="Polar residues" evidence="7">
    <location>
        <begin position="10"/>
        <end position="27"/>
    </location>
</feature>
<dbReference type="SFLD" id="SFLDF00299">
    <property type="entry name" value="anaerobic_ribonucleoside-triph"/>
    <property type="match status" value="1"/>
</dbReference>
<dbReference type="Gene3D" id="3.20.20.70">
    <property type="entry name" value="Aldolase class I"/>
    <property type="match status" value="1"/>
</dbReference>
<dbReference type="GO" id="GO:0046872">
    <property type="term" value="F:metal ion binding"/>
    <property type="evidence" value="ECO:0007669"/>
    <property type="project" value="UniProtKB-KW"/>
</dbReference>
<evidence type="ECO:0000256" key="4">
    <source>
        <dbReference type="ARBA" id="ARBA00022723"/>
    </source>
</evidence>
<dbReference type="InterPro" id="IPR012837">
    <property type="entry name" value="NrdG"/>
</dbReference>
<dbReference type="SFLD" id="SFLDS00029">
    <property type="entry name" value="Radical_SAM"/>
    <property type="match status" value="1"/>
</dbReference>
<evidence type="ECO:0000256" key="6">
    <source>
        <dbReference type="ARBA" id="ARBA00023014"/>
    </source>
</evidence>
<dbReference type="STRING" id="35760.BCHO_1489"/>
<keyword evidence="5" id="KW-0408">Iron</keyword>
<dbReference type="EMBL" id="JGYU01000010">
    <property type="protein sequence ID" value="KFI56377.1"/>
    <property type="molecule type" value="Genomic_DNA"/>
</dbReference>
<evidence type="ECO:0000313" key="9">
    <source>
        <dbReference type="Proteomes" id="UP000028995"/>
    </source>
</evidence>
<feature type="region of interest" description="Disordered" evidence="7">
    <location>
        <begin position="1"/>
        <end position="74"/>
    </location>
</feature>
<evidence type="ECO:0000256" key="7">
    <source>
        <dbReference type="SAM" id="MobiDB-lite"/>
    </source>
</evidence>
<dbReference type="Pfam" id="PF13353">
    <property type="entry name" value="Fer4_12"/>
    <property type="match status" value="1"/>
</dbReference>
<dbReference type="AlphaFoldDB" id="A0A087AC77"/>
<feature type="compositionally biased region" description="Polar residues" evidence="7">
    <location>
        <begin position="65"/>
        <end position="74"/>
    </location>
</feature>
<dbReference type="CDD" id="cd01335">
    <property type="entry name" value="Radical_SAM"/>
    <property type="match status" value="1"/>
</dbReference>